<organism evidence="2">
    <name type="scientific">Oryza meridionalis</name>
    <dbReference type="NCBI Taxonomy" id="40149"/>
    <lineage>
        <taxon>Eukaryota</taxon>
        <taxon>Viridiplantae</taxon>
        <taxon>Streptophyta</taxon>
        <taxon>Embryophyta</taxon>
        <taxon>Tracheophyta</taxon>
        <taxon>Spermatophyta</taxon>
        <taxon>Magnoliopsida</taxon>
        <taxon>Liliopsida</taxon>
        <taxon>Poales</taxon>
        <taxon>Poaceae</taxon>
        <taxon>BOP clade</taxon>
        <taxon>Oryzoideae</taxon>
        <taxon>Oryzeae</taxon>
        <taxon>Oryzinae</taxon>
        <taxon>Oryza</taxon>
    </lineage>
</organism>
<dbReference type="Proteomes" id="UP000008021">
    <property type="component" value="Chromosome 1"/>
</dbReference>
<evidence type="ECO:0000256" key="1">
    <source>
        <dbReference type="SAM" id="MobiDB-lite"/>
    </source>
</evidence>
<keyword evidence="3" id="KW-1185">Reference proteome</keyword>
<dbReference type="AlphaFoldDB" id="A0A0E0BVX9"/>
<accession>A0A0E0BVX9</accession>
<evidence type="ECO:0000313" key="2">
    <source>
        <dbReference type="EnsemblPlants" id="OMERI01G00160.1"/>
    </source>
</evidence>
<dbReference type="Gramene" id="OMERI01G00160.1">
    <property type="protein sequence ID" value="OMERI01G00160.1"/>
    <property type="gene ID" value="OMERI01G00160"/>
</dbReference>
<feature type="region of interest" description="Disordered" evidence="1">
    <location>
        <begin position="55"/>
        <end position="77"/>
    </location>
</feature>
<reference evidence="2" key="2">
    <citation type="submission" date="2018-05" db="EMBL/GenBank/DDBJ databases">
        <title>OmerRS3 (Oryza meridionalis Reference Sequence Version 3).</title>
        <authorList>
            <person name="Zhang J."/>
            <person name="Kudrna D."/>
            <person name="Lee S."/>
            <person name="Talag J."/>
            <person name="Welchert J."/>
            <person name="Wing R.A."/>
        </authorList>
    </citation>
    <scope>NUCLEOTIDE SEQUENCE [LARGE SCALE GENOMIC DNA]</scope>
    <source>
        <strain evidence="2">cv. OR44</strain>
    </source>
</reference>
<evidence type="ECO:0000313" key="3">
    <source>
        <dbReference type="Proteomes" id="UP000008021"/>
    </source>
</evidence>
<sequence>MAIGSGHRELRAIHTQSPLPLLYAAVTVASSSPLCGSDSGLFLSSMRRRQWRLPMRLPSPMQRSPDPANNVSNSSDL</sequence>
<feature type="compositionally biased region" description="Polar residues" evidence="1">
    <location>
        <begin position="67"/>
        <end position="77"/>
    </location>
</feature>
<dbReference type="EnsemblPlants" id="OMERI01G00160.1">
    <property type="protein sequence ID" value="OMERI01G00160.1"/>
    <property type="gene ID" value="OMERI01G00160"/>
</dbReference>
<proteinExistence type="predicted"/>
<reference evidence="2" key="1">
    <citation type="submission" date="2015-04" db="UniProtKB">
        <authorList>
            <consortium name="EnsemblPlants"/>
        </authorList>
    </citation>
    <scope>IDENTIFICATION</scope>
</reference>
<name>A0A0E0BVX9_9ORYZ</name>
<dbReference type="HOGENOM" id="CLU_2642227_0_0_1"/>
<protein>
    <submittedName>
        <fullName evidence="2">Uncharacterized protein</fullName>
    </submittedName>
</protein>